<dbReference type="Pfam" id="PF00038">
    <property type="entry name" value="Filament"/>
    <property type="match status" value="1"/>
</dbReference>
<reference evidence="8" key="2">
    <citation type="journal article" date="2007" name="PLoS Biol.">
        <title>Survey sequencing and comparative analysis of the elephant shark (Callorhinchus milii) genome.</title>
        <authorList>
            <person name="Venkatesh B."/>
            <person name="Kirkness E.F."/>
            <person name="Loh Y.H."/>
            <person name="Halpern A.L."/>
            <person name="Lee A.P."/>
            <person name="Johnson J."/>
            <person name="Dandona N."/>
            <person name="Viswanathan L.D."/>
            <person name="Tay A."/>
            <person name="Venter J.C."/>
            <person name="Strausberg R.L."/>
            <person name="Brenner S."/>
        </authorList>
    </citation>
    <scope>NUCLEOTIDE SEQUENCE [LARGE SCALE GENOMIC DNA]</scope>
</reference>
<sequence length="416" mass="47221">MSRRSTSYMSSSSRSLVPTSGNKRLSFSSQSSGFSRGGANLLAVRPSMGVSVSYEPHLSFSAFQDSRVQEKEQIKGLNNQFASFIQKVCFLEQQNVLLDKKLKELQKRKSGGNDVDVLFHNYCQYLKQKIDSLTNEKLSLTLNLEGAQALVEDCKNRYEDEINLRTDRENEFVLIKKQLSQLASLRLILSGIRQELNELSEQINSTNVLIEVDNNRKLDLTSIIGEVRGQYDVMIGKMKTEVSLDNEMKVESIKKDAGNYTDELRIMKIDITDMGRHTLRLNSEIDLLKQQKQKMESAIVEAEERGDMAVAEAKKRISLIIEALEKLKKEMMKKIKEYQELMNIKLALDIEIATYKKLLEGEESRLGNPVHVVHQSIRSGQFDMGSRMEARMGGSSSKSVIIKTIESQDGIRLGEY</sequence>
<dbReference type="PROSITE" id="PS51842">
    <property type="entry name" value="IF_ROD_2"/>
    <property type="match status" value="1"/>
</dbReference>
<dbReference type="SUPFAM" id="SSF64593">
    <property type="entry name" value="Intermediate filament protein, coiled coil region"/>
    <property type="match status" value="2"/>
</dbReference>
<dbReference type="GO" id="GO:0030280">
    <property type="term" value="F:structural constituent of skin epidermis"/>
    <property type="evidence" value="ECO:0007669"/>
    <property type="project" value="TreeGrafter"/>
</dbReference>
<feature type="domain" description="IF rod" evidence="6">
    <location>
        <begin position="70"/>
        <end position="366"/>
    </location>
</feature>
<dbReference type="GO" id="GO:0045095">
    <property type="term" value="C:keratin filament"/>
    <property type="evidence" value="ECO:0007669"/>
    <property type="project" value="InterPro"/>
</dbReference>
<reference evidence="8" key="1">
    <citation type="journal article" date="2006" name="Science">
        <title>Ancient noncoding elements conserved in the human genome.</title>
        <authorList>
            <person name="Venkatesh B."/>
            <person name="Kirkness E.F."/>
            <person name="Loh Y.H."/>
            <person name="Halpern A.L."/>
            <person name="Lee A.P."/>
            <person name="Johnson J."/>
            <person name="Dandona N."/>
            <person name="Viswanathan L.D."/>
            <person name="Tay A."/>
            <person name="Venter J.C."/>
            <person name="Strausberg R.L."/>
            <person name="Brenner S."/>
        </authorList>
    </citation>
    <scope>NUCLEOTIDE SEQUENCE [LARGE SCALE GENOMIC DNA]</scope>
</reference>
<keyword evidence="2 4" id="KW-0175">Coiled coil</keyword>
<evidence type="ECO:0000313" key="8">
    <source>
        <dbReference type="Proteomes" id="UP000314986"/>
    </source>
</evidence>
<feature type="compositionally biased region" description="Polar residues" evidence="5">
    <location>
        <begin position="16"/>
        <end position="25"/>
    </location>
</feature>
<dbReference type="GO" id="GO:0045109">
    <property type="term" value="P:intermediate filament organization"/>
    <property type="evidence" value="ECO:0007669"/>
    <property type="project" value="TreeGrafter"/>
</dbReference>
<reference evidence="7" key="4">
    <citation type="submission" date="2025-08" db="UniProtKB">
        <authorList>
            <consortium name="Ensembl"/>
        </authorList>
    </citation>
    <scope>IDENTIFICATION</scope>
</reference>
<organism evidence="7 8">
    <name type="scientific">Callorhinchus milii</name>
    <name type="common">Ghost shark</name>
    <dbReference type="NCBI Taxonomy" id="7868"/>
    <lineage>
        <taxon>Eukaryota</taxon>
        <taxon>Metazoa</taxon>
        <taxon>Chordata</taxon>
        <taxon>Craniata</taxon>
        <taxon>Vertebrata</taxon>
        <taxon>Chondrichthyes</taxon>
        <taxon>Holocephali</taxon>
        <taxon>Chimaeriformes</taxon>
        <taxon>Callorhinchidae</taxon>
        <taxon>Callorhinchus</taxon>
    </lineage>
</organism>
<evidence type="ECO:0000313" key="7">
    <source>
        <dbReference type="Ensembl" id="ENSCMIP00000011715.1"/>
    </source>
</evidence>
<feature type="region of interest" description="Disordered" evidence="5">
    <location>
        <begin position="1"/>
        <end position="34"/>
    </location>
</feature>
<keyword evidence="8" id="KW-1185">Reference proteome</keyword>
<dbReference type="SMART" id="SM01391">
    <property type="entry name" value="Filament"/>
    <property type="match status" value="1"/>
</dbReference>
<dbReference type="InParanoid" id="A0A4W3H8N5"/>
<dbReference type="Ensembl" id="ENSCMIT00000012001.1">
    <property type="protein sequence ID" value="ENSCMIP00000011715.1"/>
    <property type="gene ID" value="ENSCMIG00000006070.1"/>
</dbReference>
<dbReference type="AlphaFoldDB" id="A0A4W3H8N5"/>
<dbReference type="InterPro" id="IPR018039">
    <property type="entry name" value="IF_conserved"/>
</dbReference>
<feature type="coiled-coil region" evidence="4">
    <location>
        <begin position="278"/>
        <end position="344"/>
    </location>
</feature>
<accession>A0A4W3H8N5</accession>
<comment type="similarity">
    <text evidence="3">Belongs to the intermediate filament family.</text>
</comment>
<protein>
    <submittedName>
        <fullName evidence="7">Keratin, type II cytoskeletal 8-like</fullName>
    </submittedName>
</protein>
<dbReference type="PANTHER" id="PTHR45616:SF70">
    <property type="entry name" value="IF ROD DOMAIN-CONTAINING PROTEIN"/>
    <property type="match status" value="1"/>
</dbReference>
<dbReference type="GeneTree" id="ENSGT00940000161090"/>
<evidence type="ECO:0000256" key="4">
    <source>
        <dbReference type="SAM" id="Coils"/>
    </source>
</evidence>
<keyword evidence="1 3" id="KW-0403">Intermediate filament</keyword>
<dbReference type="InterPro" id="IPR039008">
    <property type="entry name" value="IF_rod_dom"/>
</dbReference>
<evidence type="ECO:0000256" key="5">
    <source>
        <dbReference type="SAM" id="MobiDB-lite"/>
    </source>
</evidence>
<dbReference type="Gene3D" id="1.20.5.500">
    <property type="entry name" value="Single helix bin"/>
    <property type="match status" value="1"/>
</dbReference>
<dbReference type="PANTHER" id="PTHR45616">
    <property type="entry name" value="GATA-TYPE DOMAIN-CONTAINING PROTEIN"/>
    <property type="match status" value="1"/>
</dbReference>
<dbReference type="GO" id="GO:0005615">
    <property type="term" value="C:extracellular space"/>
    <property type="evidence" value="ECO:0007669"/>
    <property type="project" value="TreeGrafter"/>
</dbReference>
<dbReference type="PROSITE" id="PS00226">
    <property type="entry name" value="IF_ROD_1"/>
    <property type="match status" value="1"/>
</dbReference>
<dbReference type="PRINTS" id="PR01276">
    <property type="entry name" value="TYPE2KERATIN"/>
</dbReference>
<evidence type="ECO:0000256" key="1">
    <source>
        <dbReference type="ARBA" id="ARBA00022754"/>
    </source>
</evidence>
<proteinExistence type="inferred from homology"/>
<feature type="compositionally biased region" description="Low complexity" evidence="5">
    <location>
        <begin position="1"/>
        <end position="15"/>
    </location>
</feature>
<name>A0A4W3H8N5_CALMI</name>
<dbReference type="STRING" id="7868.ENSCMIP00000011715"/>
<feature type="coiled-coil region" evidence="4">
    <location>
        <begin position="182"/>
        <end position="209"/>
    </location>
</feature>
<dbReference type="Proteomes" id="UP000314986">
    <property type="component" value="Unassembled WGS sequence"/>
</dbReference>
<evidence type="ECO:0000259" key="6">
    <source>
        <dbReference type="PROSITE" id="PS51842"/>
    </source>
</evidence>
<dbReference type="GO" id="GO:0031424">
    <property type="term" value="P:keratinization"/>
    <property type="evidence" value="ECO:0007669"/>
    <property type="project" value="TreeGrafter"/>
</dbReference>
<dbReference type="Gene3D" id="1.20.5.170">
    <property type="match status" value="1"/>
</dbReference>
<dbReference type="Gene3D" id="1.20.5.1160">
    <property type="entry name" value="Vasodilator-stimulated phosphoprotein"/>
    <property type="match status" value="1"/>
</dbReference>
<reference evidence="8" key="3">
    <citation type="journal article" date="2014" name="Nature">
        <title>Elephant shark genome provides unique insights into gnathostome evolution.</title>
        <authorList>
            <consortium name="International Elephant Shark Genome Sequencing Consortium"/>
            <person name="Venkatesh B."/>
            <person name="Lee A.P."/>
            <person name="Ravi V."/>
            <person name="Maurya A.K."/>
            <person name="Lian M.M."/>
            <person name="Swann J.B."/>
            <person name="Ohta Y."/>
            <person name="Flajnik M.F."/>
            <person name="Sutoh Y."/>
            <person name="Kasahara M."/>
            <person name="Hoon S."/>
            <person name="Gangu V."/>
            <person name="Roy S.W."/>
            <person name="Irimia M."/>
            <person name="Korzh V."/>
            <person name="Kondrychyn I."/>
            <person name="Lim Z.W."/>
            <person name="Tay B.H."/>
            <person name="Tohari S."/>
            <person name="Kong K.W."/>
            <person name="Ho S."/>
            <person name="Lorente-Galdos B."/>
            <person name="Quilez J."/>
            <person name="Marques-Bonet T."/>
            <person name="Raney B.J."/>
            <person name="Ingham P.W."/>
            <person name="Tay A."/>
            <person name="Hillier L.W."/>
            <person name="Minx P."/>
            <person name="Boehm T."/>
            <person name="Wilson R.K."/>
            <person name="Brenner S."/>
            <person name="Warren W.C."/>
        </authorList>
    </citation>
    <scope>NUCLEOTIDE SEQUENCE [LARGE SCALE GENOMIC DNA]</scope>
</reference>
<evidence type="ECO:0000256" key="3">
    <source>
        <dbReference type="RuleBase" id="RU000685"/>
    </source>
</evidence>
<dbReference type="InterPro" id="IPR003054">
    <property type="entry name" value="Keratin_II"/>
</dbReference>
<dbReference type="OMA" id="WAFSSCT"/>
<evidence type="ECO:0000256" key="2">
    <source>
        <dbReference type="ARBA" id="ARBA00023054"/>
    </source>
</evidence>
<reference evidence="7" key="5">
    <citation type="submission" date="2025-09" db="UniProtKB">
        <authorList>
            <consortium name="Ensembl"/>
        </authorList>
    </citation>
    <scope>IDENTIFICATION</scope>
</reference>